<dbReference type="Gene3D" id="3.30.160.20">
    <property type="match status" value="1"/>
</dbReference>
<keyword evidence="3" id="KW-0809">Transit peptide</keyword>
<evidence type="ECO:0000256" key="1">
    <source>
        <dbReference type="ARBA" id="ARBA00004173"/>
    </source>
</evidence>
<dbReference type="Proteomes" id="UP000827092">
    <property type="component" value="Unassembled WGS sequence"/>
</dbReference>
<dbReference type="PANTHER" id="PTHR46203">
    <property type="entry name" value="PROBABLE PEPTIDE CHAIN RELEASE FACTOR C12ORF65"/>
    <property type="match status" value="1"/>
</dbReference>
<dbReference type="SUPFAM" id="SSF75620">
    <property type="entry name" value="Release factor"/>
    <property type="match status" value="1"/>
</dbReference>
<comment type="caution">
    <text evidence="7">The sequence shown here is derived from an EMBL/GenBank/DDBJ whole genome shotgun (WGS) entry which is preliminary data.</text>
</comment>
<name>A0AAV6UDX7_9ARAC</name>
<dbReference type="EMBL" id="JAFNEN010000463">
    <property type="protein sequence ID" value="KAG8182417.1"/>
    <property type="molecule type" value="Genomic_DNA"/>
</dbReference>
<dbReference type="GO" id="GO:0005739">
    <property type="term" value="C:mitochondrion"/>
    <property type="evidence" value="ECO:0007669"/>
    <property type="project" value="UniProtKB-SubCell"/>
</dbReference>
<dbReference type="AlphaFoldDB" id="A0AAV6UDX7"/>
<evidence type="ECO:0000313" key="8">
    <source>
        <dbReference type="Proteomes" id="UP000827092"/>
    </source>
</evidence>
<evidence type="ECO:0000256" key="5">
    <source>
        <dbReference type="SAM" id="MobiDB-lite"/>
    </source>
</evidence>
<comment type="subcellular location">
    <subcellularLocation>
        <location evidence="1">Mitochondrion</location>
    </subcellularLocation>
</comment>
<dbReference type="InterPro" id="IPR052405">
    <property type="entry name" value="Mito_Transl_Release_Factor"/>
</dbReference>
<keyword evidence="4" id="KW-0496">Mitochondrion</keyword>
<feature type="domain" description="Prokaryotic-type class I peptide chain release factors" evidence="6">
    <location>
        <begin position="36"/>
        <end position="134"/>
    </location>
</feature>
<organism evidence="7 8">
    <name type="scientific">Oedothorax gibbosus</name>
    <dbReference type="NCBI Taxonomy" id="931172"/>
    <lineage>
        <taxon>Eukaryota</taxon>
        <taxon>Metazoa</taxon>
        <taxon>Ecdysozoa</taxon>
        <taxon>Arthropoda</taxon>
        <taxon>Chelicerata</taxon>
        <taxon>Arachnida</taxon>
        <taxon>Araneae</taxon>
        <taxon>Araneomorphae</taxon>
        <taxon>Entelegynae</taxon>
        <taxon>Araneoidea</taxon>
        <taxon>Linyphiidae</taxon>
        <taxon>Erigoninae</taxon>
        <taxon>Oedothorax</taxon>
    </lineage>
</organism>
<keyword evidence="8" id="KW-1185">Reference proteome</keyword>
<proteinExistence type="inferred from homology"/>
<comment type="similarity">
    <text evidence="2">Belongs to the prokaryotic/mitochondrial release factor family.</text>
</comment>
<protein>
    <recommendedName>
        <fullName evidence="6">Prokaryotic-type class I peptide chain release factors domain-containing protein</fullName>
    </recommendedName>
</protein>
<dbReference type="InterPro" id="IPR000352">
    <property type="entry name" value="Pep_chain_release_fac_I"/>
</dbReference>
<accession>A0AAV6UDX7</accession>
<evidence type="ECO:0000256" key="2">
    <source>
        <dbReference type="ARBA" id="ARBA00010835"/>
    </source>
</evidence>
<gene>
    <name evidence="7" type="ORF">JTE90_018305</name>
</gene>
<sequence>MFAIKISRFVLSRSFTCPLLNTYKQKCTIDYSKFPKLDEKELEEKFISGSGPGGSCVNKSTNCVLLKHMPTGLIIKCHESRLLQENQEIARKRLLTKLDEFYNGDMSVSAQKERISRQKETASDKKKEKLRQLKKQFLNSLESKS</sequence>
<evidence type="ECO:0000259" key="6">
    <source>
        <dbReference type="Pfam" id="PF00472"/>
    </source>
</evidence>
<dbReference type="Pfam" id="PF00472">
    <property type="entry name" value="RF-1"/>
    <property type="match status" value="1"/>
</dbReference>
<dbReference type="GO" id="GO:0003747">
    <property type="term" value="F:translation release factor activity"/>
    <property type="evidence" value="ECO:0007669"/>
    <property type="project" value="InterPro"/>
</dbReference>
<feature type="region of interest" description="Disordered" evidence="5">
    <location>
        <begin position="109"/>
        <end position="129"/>
    </location>
</feature>
<evidence type="ECO:0000256" key="4">
    <source>
        <dbReference type="ARBA" id="ARBA00023128"/>
    </source>
</evidence>
<dbReference type="PANTHER" id="PTHR46203:SF1">
    <property type="entry name" value="MITOCHONDRIAL TRANSLATION RELEASE FACTOR IN RESCUE"/>
    <property type="match status" value="1"/>
</dbReference>
<reference evidence="7 8" key="1">
    <citation type="journal article" date="2022" name="Nat. Ecol. Evol.">
        <title>A masculinizing supergene underlies an exaggerated male reproductive morph in a spider.</title>
        <authorList>
            <person name="Hendrickx F."/>
            <person name="De Corte Z."/>
            <person name="Sonet G."/>
            <person name="Van Belleghem S.M."/>
            <person name="Kostlbacher S."/>
            <person name="Vangestel C."/>
        </authorList>
    </citation>
    <scope>NUCLEOTIDE SEQUENCE [LARGE SCALE GENOMIC DNA]</scope>
    <source>
        <strain evidence="7">W744_W776</strain>
    </source>
</reference>
<evidence type="ECO:0000313" key="7">
    <source>
        <dbReference type="EMBL" id="KAG8182417.1"/>
    </source>
</evidence>
<feature type="compositionally biased region" description="Basic and acidic residues" evidence="5">
    <location>
        <begin position="111"/>
        <end position="129"/>
    </location>
</feature>
<dbReference type="InterPro" id="IPR045853">
    <property type="entry name" value="Pep_chain_release_fac_I_sf"/>
</dbReference>
<evidence type="ECO:0000256" key="3">
    <source>
        <dbReference type="ARBA" id="ARBA00022946"/>
    </source>
</evidence>